<evidence type="ECO:0000313" key="3">
    <source>
        <dbReference type="Proteomes" id="UP000324629"/>
    </source>
</evidence>
<organism evidence="2 3">
    <name type="scientific">Paragonimus westermani</name>
    <dbReference type="NCBI Taxonomy" id="34504"/>
    <lineage>
        <taxon>Eukaryota</taxon>
        <taxon>Metazoa</taxon>
        <taxon>Spiralia</taxon>
        <taxon>Lophotrochozoa</taxon>
        <taxon>Platyhelminthes</taxon>
        <taxon>Trematoda</taxon>
        <taxon>Digenea</taxon>
        <taxon>Plagiorchiida</taxon>
        <taxon>Troglotremata</taxon>
        <taxon>Troglotrematidae</taxon>
        <taxon>Paragonimus</taxon>
    </lineage>
</organism>
<comment type="caution">
    <text evidence="2">The sequence shown here is derived from an EMBL/GenBank/DDBJ whole genome shotgun (WGS) entry which is preliminary data.</text>
</comment>
<evidence type="ECO:0000256" key="1">
    <source>
        <dbReference type="SAM" id="Phobius"/>
    </source>
</evidence>
<gene>
    <name evidence="2" type="ORF">DEA37_0001854</name>
</gene>
<keyword evidence="1" id="KW-1133">Transmembrane helix</keyword>
<sequence length="161" mass="17765">MYEVRFKIFVRLKITIRSASCLNGLLKQGKVIVLFAMDSTQLDSTVHLVEPYESSTDSIATIVIVRKRGTPWYSSVLIIVNAGLGASLLAFPQAYNLAGGIAISLVFQTNSLKSAVSRLGRRDGRTGPEKLEISLSAKERAVRYAVKFMEIMQLDDSSYKS</sequence>
<protein>
    <submittedName>
        <fullName evidence="2">Uncharacterized protein</fullName>
    </submittedName>
</protein>
<reference evidence="2" key="1">
    <citation type="journal article" date="2019" name="Gigascience">
        <title>Whole-genome sequence of the oriental lung fluke Paragonimus westermani.</title>
        <authorList>
            <person name="Oey H."/>
            <person name="Zakrzewski M."/>
            <person name="Narain K."/>
            <person name="Devi K.R."/>
            <person name="Agatsuma T."/>
            <person name="Nawaratna S."/>
            <person name="Gobert G.N."/>
            <person name="Jones M.K."/>
            <person name="Ragan M.A."/>
            <person name="McManus D.P."/>
            <person name="Krause L."/>
        </authorList>
    </citation>
    <scope>NUCLEOTIDE SEQUENCE [LARGE SCALE GENOMIC DNA]</scope>
    <source>
        <strain evidence="2">IND2009</strain>
    </source>
</reference>
<name>A0A5J4NUD2_9TREM</name>
<proteinExistence type="predicted"/>
<dbReference type="AlphaFoldDB" id="A0A5J4NUD2"/>
<feature type="transmembrane region" description="Helical" evidence="1">
    <location>
        <begin position="72"/>
        <end position="91"/>
    </location>
</feature>
<dbReference type="Proteomes" id="UP000324629">
    <property type="component" value="Unassembled WGS sequence"/>
</dbReference>
<keyword evidence="1" id="KW-0472">Membrane</keyword>
<dbReference type="EMBL" id="QNGE01000971">
    <property type="protein sequence ID" value="KAA3678760.1"/>
    <property type="molecule type" value="Genomic_DNA"/>
</dbReference>
<keyword evidence="1" id="KW-0812">Transmembrane</keyword>
<evidence type="ECO:0000313" key="2">
    <source>
        <dbReference type="EMBL" id="KAA3678760.1"/>
    </source>
</evidence>
<accession>A0A5J4NUD2</accession>
<keyword evidence="3" id="KW-1185">Reference proteome</keyword>